<dbReference type="EMBL" id="OX459119">
    <property type="protein sequence ID" value="CAI9096662.1"/>
    <property type="molecule type" value="Genomic_DNA"/>
</dbReference>
<dbReference type="SUPFAM" id="SSF48452">
    <property type="entry name" value="TPR-like"/>
    <property type="match status" value="3"/>
</dbReference>
<dbReference type="InterPro" id="IPR045075">
    <property type="entry name" value="Syf1-like"/>
</dbReference>
<keyword evidence="3" id="KW-0507">mRNA processing</keyword>
<keyword evidence="6" id="KW-0539">Nucleus</keyword>
<keyword evidence="8" id="KW-1185">Reference proteome</keyword>
<evidence type="ECO:0000256" key="4">
    <source>
        <dbReference type="ARBA" id="ARBA00022737"/>
    </source>
</evidence>
<dbReference type="Proteomes" id="UP001161247">
    <property type="component" value="Chromosome 2"/>
</dbReference>
<evidence type="ECO:0000256" key="1">
    <source>
        <dbReference type="ARBA" id="ARBA00004123"/>
    </source>
</evidence>
<evidence type="ECO:0000313" key="8">
    <source>
        <dbReference type="Proteomes" id="UP001161247"/>
    </source>
</evidence>
<dbReference type="GO" id="GO:0071007">
    <property type="term" value="C:U2-type catalytic step 2 spliceosome"/>
    <property type="evidence" value="ECO:0007669"/>
    <property type="project" value="TreeGrafter"/>
</dbReference>
<dbReference type="GO" id="GO:0000245">
    <property type="term" value="P:spliceosomal complex assembly"/>
    <property type="evidence" value="ECO:0007669"/>
    <property type="project" value="TreeGrafter"/>
</dbReference>
<organism evidence="7 8">
    <name type="scientific">Oldenlandia corymbosa var. corymbosa</name>
    <dbReference type="NCBI Taxonomy" id="529605"/>
    <lineage>
        <taxon>Eukaryota</taxon>
        <taxon>Viridiplantae</taxon>
        <taxon>Streptophyta</taxon>
        <taxon>Embryophyta</taxon>
        <taxon>Tracheophyta</taxon>
        <taxon>Spermatophyta</taxon>
        <taxon>Magnoliopsida</taxon>
        <taxon>eudicotyledons</taxon>
        <taxon>Gunneridae</taxon>
        <taxon>Pentapetalae</taxon>
        <taxon>asterids</taxon>
        <taxon>lamiids</taxon>
        <taxon>Gentianales</taxon>
        <taxon>Rubiaceae</taxon>
        <taxon>Rubioideae</taxon>
        <taxon>Spermacoceae</taxon>
        <taxon>Hedyotis-Oldenlandia complex</taxon>
        <taxon>Oldenlandia</taxon>
    </lineage>
</organism>
<dbReference type="InterPro" id="IPR003107">
    <property type="entry name" value="HAT"/>
</dbReference>
<dbReference type="AlphaFoldDB" id="A0AAV1CQ09"/>
<keyword evidence="5" id="KW-0508">mRNA splicing</keyword>
<accession>A0AAV1CQ09</accession>
<evidence type="ECO:0000256" key="5">
    <source>
        <dbReference type="ARBA" id="ARBA00023187"/>
    </source>
</evidence>
<dbReference type="InterPro" id="IPR011990">
    <property type="entry name" value="TPR-like_helical_dom_sf"/>
</dbReference>
<keyword evidence="4" id="KW-0677">Repeat</keyword>
<dbReference type="Gene3D" id="1.25.40.10">
    <property type="entry name" value="Tetratricopeptide repeat domain"/>
    <property type="match status" value="2"/>
</dbReference>
<dbReference type="GO" id="GO:0071014">
    <property type="term" value="C:post-mRNA release spliceosomal complex"/>
    <property type="evidence" value="ECO:0007669"/>
    <property type="project" value="TreeGrafter"/>
</dbReference>
<protein>
    <submittedName>
        <fullName evidence="7">OLC1v1032860C1</fullName>
    </submittedName>
</protein>
<evidence type="ECO:0000313" key="7">
    <source>
        <dbReference type="EMBL" id="CAI9096662.1"/>
    </source>
</evidence>
<proteinExistence type="inferred from homology"/>
<comment type="similarity">
    <text evidence="2">Belongs to the crooked-neck family.</text>
</comment>
<dbReference type="GO" id="GO:0071011">
    <property type="term" value="C:precatalytic spliceosome"/>
    <property type="evidence" value="ECO:0007669"/>
    <property type="project" value="TreeGrafter"/>
</dbReference>
<dbReference type="Pfam" id="PF02184">
    <property type="entry name" value="HAT"/>
    <property type="match status" value="2"/>
</dbReference>
<comment type="subcellular location">
    <subcellularLocation>
        <location evidence="1">Nucleus</location>
    </subcellularLocation>
</comment>
<dbReference type="PANTHER" id="PTHR11246">
    <property type="entry name" value="PRE-MRNA SPLICING FACTOR"/>
    <property type="match status" value="1"/>
</dbReference>
<name>A0AAV1CQ09_OLDCO</name>
<reference evidence="7" key="1">
    <citation type="submission" date="2023-03" db="EMBL/GenBank/DDBJ databases">
        <authorList>
            <person name="Julca I."/>
        </authorList>
    </citation>
    <scope>NUCLEOTIDE SEQUENCE</scope>
</reference>
<evidence type="ECO:0000256" key="6">
    <source>
        <dbReference type="ARBA" id="ARBA00023242"/>
    </source>
</evidence>
<gene>
    <name evidence="7" type="ORF">OLC1_LOCUS7363</name>
</gene>
<sequence>MLGDVVGAREVYERWMRLNPGQTQGWLSYIKFELRHHQVDRARLIFQRFVECCHPHNALVAWFNFAKFEMKHGNFARVRTCFEKAVEQRILAASAADHPETAEELFVAGGGRAEKLCNKFGDFEKRYGGDREGMEVATAWKKRFEYEDEVGKNPLNYDAWIQYAALERCSGESERAKSIFKRAVAQFELDNPELLTEGPKKGELESRLILEQQTKVLEEWLNMENCILGKENKTLAAENEPEEAEEIMQLPADPRTYAKSRRKEFEEILSRDGSNKSVWLEYARWEEEETPDTYDFKMEGVRYIWRRALATDCKDHTMWTGIASFKVDELWCSYIRMEEEMLGNVFGARLIFEDWVTREPGKQLGWLSYVNFVLRHHQVDRARLIFQRFVECCHPYDALGVWSRFAKFEMRYREIDRARNCFQKALEKWMAGNNQEAGEQLFVAYAEFEEEKCKEVEKTRHVYKFSLDHILRRGGIDEKLCSNFLAFEKRYDGGDRVGVEVAILWKKRFEYEDEVRKNPLNYDAWIRYATMERSSGVNRASKIHFQACC</sequence>
<dbReference type="PANTHER" id="PTHR11246:SF3">
    <property type="entry name" value="CROOKED NECK-LIKE PROTEIN 1"/>
    <property type="match status" value="1"/>
</dbReference>
<dbReference type="SMART" id="SM00386">
    <property type="entry name" value="HAT"/>
    <property type="match status" value="10"/>
</dbReference>
<dbReference type="GO" id="GO:0000974">
    <property type="term" value="C:Prp19 complex"/>
    <property type="evidence" value="ECO:0007669"/>
    <property type="project" value="TreeGrafter"/>
</dbReference>
<evidence type="ECO:0000256" key="3">
    <source>
        <dbReference type="ARBA" id="ARBA00022664"/>
    </source>
</evidence>
<evidence type="ECO:0000256" key="2">
    <source>
        <dbReference type="ARBA" id="ARBA00008644"/>
    </source>
</evidence>